<sequence length="490" mass="54580">MARKGSKKARTGCITCKIRKVKCDETKPSCNRCIATGRHCDGYQPPGGPSARNRLELRHYYHQPHHQAFPGAVDHGEGRALQYFCQEAGPYLSGAVNPEFWPRLVMQFAVFDPATRHSVIAISSLAERMRYWDDRAEDLRLRDEIFALRHYNVAIRHLTTGATTTTTTVVEAELRRPAVLLVCLLFTAIETLQSKQTAAIKHCKHGVELLRDTATVTAYPWIRDHLLPFFRRTTIIAFVHGDDPDDFPSLAGLEHPIPAAFSVYSDAQVMIDDVLSRTLQLVRRADAYRVRRQHHHPGEQSGSPVPPELLLAEQARLNHSLDVWKALFDDYESRASRSLLDAPGRGQGAGTGHNNNNNNNNNNNMSKASRFVLLCRHESCRVWLNTALGGGDDYDYDQHLAAYEAMLDDVGITDPRVQAVFTGDAYFIIDEGYLPSISVVATKCSHLESRLRSLGMAPLPGLPRENLCLLAQAGGCDPAVKQTFGHPTTP</sequence>
<evidence type="ECO:0000256" key="3">
    <source>
        <dbReference type="ARBA" id="ARBA00023015"/>
    </source>
</evidence>
<feature type="compositionally biased region" description="Low complexity" evidence="7">
    <location>
        <begin position="354"/>
        <end position="363"/>
    </location>
</feature>
<dbReference type="InterPro" id="IPR001138">
    <property type="entry name" value="Zn2Cys6_DnaBD"/>
</dbReference>
<comment type="caution">
    <text evidence="9">The sequence shown here is derived from an EMBL/GenBank/DDBJ whole genome shotgun (WGS) entry which is preliminary data.</text>
</comment>
<evidence type="ECO:0000256" key="4">
    <source>
        <dbReference type="ARBA" id="ARBA00023125"/>
    </source>
</evidence>
<feature type="region of interest" description="Disordered" evidence="7">
    <location>
        <begin position="339"/>
        <end position="363"/>
    </location>
</feature>
<evidence type="ECO:0000259" key="8">
    <source>
        <dbReference type="PROSITE" id="PS50048"/>
    </source>
</evidence>
<evidence type="ECO:0000256" key="7">
    <source>
        <dbReference type="SAM" id="MobiDB-lite"/>
    </source>
</evidence>
<dbReference type="SUPFAM" id="SSF57701">
    <property type="entry name" value="Zn2/Cys6 DNA-binding domain"/>
    <property type="match status" value="1"/>
</dbReference>
<dbReference type="PROSITE" id="PS00463">
    <property type="entry name" value="ZN2_CY6_FUNGAL_1"/>
    <property type="match status" value="1"/>
</dbReference>
<gene>
    <name evidence="9" type="ORF">CTA1_3602</name>
</gene>
<dbReference type="STRING" id="1306861.A0A4U6X9B1"/>
<keyword evidence="5" id="KW-0804">Transcription</keyword>
<evidence type="ECO:0000256" key="2">
    <source>
        <dbReference type="ARBA" id="ARBA00022833"/>
    </source>
</evidence>
<dbReference type="Proteomes" id="UP000310108">
    <property type="component" value="Unassembled WGS sequence"/>
</dbReference>
<feature type="domain" description="Zn(2)-C6 fungal-type" evidence="8">
    <location>
        <begin position="12"/>
        <end position="40"/>
    </location>
</feature>
<dbReference type="PANTHER" id="PTHR36206:SF16">
    <property type="entry name" value="TRANSCRIPTION FACTOR DOMAIN-CONTAINING PROTEIN-RELATED"/>
    <property type="match status" value="1"/>
</dbReference>
<organism evidence="9 10">
    <name type="scientific">Colletotrichum tanaceti</name>
    <dbReference type="NCBI Taxonomy" id="1306861"/>
    <lineage>
        <taxon>Eukaryota</taxon>
        <taxon>Fungi</taxon>
        <taxon>Dikarya</taxon>
        <taxon>Ascomycota</taxon>
        <taxon>Pezizomycotina</taxon>
        <taxon>Sordariomycetes</taxon>
        <taxon>Hypocreomycetidae</taxon>
        <taxon>Glomerellales</taxon>
        <taxon>Glomerellaceae</taxon>
        <taxon>Colletotrichum</taxon>
        <taxon>Colletotrichum destructivum species complex</taxon>
    </lineage>
</organism>
<name>A0A4U6X9B1_9PEZI</name>
<dbReference type="InterPro" id="IPR036864">
    <property type="entry name" value="Zn2-C6_fun-type_DNA-bd_sf"/>
</dbReference>
<dbReference type="InterPro" id="IPR052360">
    <property type="entry name" value="Transcr_Regulatory_Proteins"/>
</dbReference>
<dbReference type="CDD" id="cd00067">
    <property type="entry name" value="GAL4"/>
    <property type="match status" value="1"/>
</dbReference>
<keyword evidence="2" id="KW-0862">Zinc</keyword>
<evidence type="ECO:0000256" key="5">
    <source>
        <dbReference type="ARBA" id="ARBA00023163"/>
    </source>
</evidence>
<dbReference type="AlphaFoldDB" id="A0A4U6X9B1"/>
<accession>A0A4U6X9B1</accession>
<dbReference type="Gene3D" id="4.10.240.10">
    <property type="entry name" value="Zn(2)-C6 fungal-type DNA-binding domain"/>
    <property type="match status" value="1"/>
</dbReference>
<dbReference type="SMART" id="SM00066">
    <property type="entry name" value="GAL4"/>
    <property type="match status" value="1"/>
</dbReference>
<protein>
    <submittedName>
        <fullName evidence="9">Putative transcriptional regulatory protein C15D4.02</fullName>
    </submittedName>
</protein>
<dbReference type="Pfam" id="PF00172">
    <property type="entry name" value="Zn_clus"/>
    <property type="match status" value="1"/>
</dbReference>
<evidence type="ECO:0000313" key="10">
    <source>
        <dbReference type="Proteomes" id="UP000310108"/>
    </source>
</evidence>
<keyword evidence="1" id="KW-0479">Metal-binding</keyword>
<dbReference type="GO" id="GO:0003677">
    <property type="term" value="F:DNA binding"/>
    <property type="evidence" value="ECO:0007669"/>
    <property type="project" value="UniProtKB-KW"/>
</dbReference>
<keyword evidence="10" id="KW-1185">Reference proteome</keyword>
<evidence type="ECO:0000256" key="6">
    <source>
        <dbReference type="ARBA" id="ARBA00023242"/>
    </source>
</evidence>
<proteinExistence type="predicted"/>
<reference evidence="9 10" key="1">
    <citation type="journal article" date="2019" name="PLoS ONE">
        <title>Comparative genome analysis indicates high evolutionary potential of pathogenicity genes in Colletotrichum tanaceti.</title>
        <authorList>
            <person name="Lelwala R.V."/>
            <person name="Korhonen P.K."/>
            <person name="Young N.D."/>
            <person name="Scott J.B."/>
            <person name="Ades P.A."/>
            <person name="Gasser R.B."/>
            <person name="Taylor P.W.J."/>
        </authorList>
    </citation>
    <scope>NUCLEOTIDE SEQUENCE [LARGE SCALE GENOMIC DNA]</scope>
    <source>
        <strain evidence="9">BRIP57314</strain>
    </source>
</reference>
<dbReference type="OrthoDB" id="3145928at2759"/>
<dbReference type="PROSITE" id="PS50048">
    <property type="entry name" value="ZN2_CY6_FUNGAL_2"/>
    <property type="match status" value="1"/>
</dbReference>
<keyword evidence="6" id="KW-0539">Nucleus</keyword>
<dbReference type="GO" id="GO:0000981">
    <property type="term" value="F:DNA-binding transcription factor activity, RNA polymerase II-specific"/>
    <property type="evidence" value="ECO:0007669"/>
    <property type="project" value="InterPro"/>
</dbReference>
<dbReference type="PANTHER" id="PTHR36206">
    <property type="entry name" value="ASPERCRYPTIN BIOSYNTHESIS CLUSTER-SPECIFIC TRANSCRIPTION REGULATOR ATNN-RELATED"/>
    <property type="match status" value="1"/>
</dbReference>
<evidence type="ECO:0000313" key="9">
    <source>
        <dbReference type="EMBL" id="TKW51619.1"/>
    </source>
</evidence>
<dbReference type="GO" id="GO:0008270">
    <property type="term" value="F:zinc ion binding"/>
    <property type="evidence" value="ECO:0007669"/>
    <property type="project" value="InterPro"/>
</dbReference>
<keyword evidence="4" id="KW-0238">DNA-binding</keyword>
<keyword evidence="3" id="KW-0805">Transcription regulation</keyword>
<dbReference type="EMBL" id="PJEX01000293">
    <property type="protein sequence ID" value="TKW51619.1"/>
    <property type="molecule type" value="Genomic_DNA"/>
</dbReference>
<evidence type="ECO:0000256" key="1">
    <source>
        <dbReference type="ARBA" id="ARBA00022723"/>
    </source>
</evidence>